<reference evidence="5" key="1">
    <citation type="submission" date="2020-10" db="EMBL/GenBank/DDBJ databases">
        <authorList>
            <person name="Kikuchi T."/>
        </authorList>
    </citation>
    <scope>NUCLEOTIDE SEQUENCE</scope>
    <source>
        <strain evidence="5">NKZ352</strain>
    </source>
</reference>
<evidence type="ECO:0000313" key="5">
    <source>
        <dbReference type="EMBL" id="CAD6186076.1"/>
    </source>
</evidence>
<feature type="compositionally biased region" description="Basic and acidic residues" evidence="4">
    <location>
        <begin position="8"/>
        <end position="19"/>
    </location>
</feature>
<accession>A0A8S1GRL9</accession>
<dbReference type="PANTHER" id="PTHR13395">
    <property type="entry name" value="SISTER CHROMATID COHESION PROTEIN DCC1-RELATED"/>
    <property type="match status" value="1"/>
</dbReference>
<dbReference type="GO" id="GO:0031390">
    <property type="term" value="C:Ctf18 RFC-like complex"/>
    <property type="evidence" value="ECO:0007669"/>
    <property type="project" value="InterPro"/>
</dbReference>
<protein>
    <recommendedName>
        <fullName evidence="2">Sister chromatid cohesion protein DCC1</fullName>
    </recommendedName>
</protein>
<dbReference type="InterPro" id="IPR019128">
    <property type="entry name" value="Dcc1"/>
</dbReference>
<dbReference type="OrthoDB" id="5199543at2759"/>
<dbReference type="AlphaFoldDB" id="A0A8S1GRL9"/>
<dbReference type="EMBL" id="CAJGYM010000004">
    <property type="protein sequence ID" value="CAD6186076.1"/>
    <property type="molecule type" value="Genomic_DNA"/>
</dbReference>
<evidence type="ECO:0000256" key="2">
    <source>
        <dbReference type="ARBA" id="ARBA00017682"/>
    </source>
</evidence>
<evidence type="ECO:0000313" key="6">
    <source>
        <dbReference type="Proteomes" id="UP000835052"/>
    </source>
</evidence>
<evidence type="ECO:0000256" key="4">
    <source>
        <dbReference type="SAM" id="MobiDB-lite"/>
    </source>
</evidence>
<dbReference type="GO" id="GO:0000775">
    <property type="term" value="C:chromosome, centromeric region"/>
    <property type="evidence" value="ECO:0007669"/>
    <property type="project" value="TreeGrafter"/>
</dbReference>
<dbReference type="GO" id="GO:0000785">
    <property type="term" value="C:chromatin"/>
    <property type="evidence" value="ECO:0007669"/>
    <property type="project" value="TreeGrafter"/>
</dbReference>
<sequence length="455" mass="52011">MLKFLSKKPTDSPKVEKKKETKRRSSAGKEGSVASLFSPKNSSPTAVALEQSKNSELLFKSILEDNAVIVHQILSRNRPFEKENLKNQMDKISFSEDFSSSSSEFLMFQVDEDVVAKFLANENSLSLRGDDGDDAAICTNEATYPIKMVESGAAMLFLPELLKSPANEDLEPCFASKLITGRSFAMGELCAAVDHLNVGKLKDLLREKELLWDWQERETGHVFGYSMAELLNFVQMSDGEMKTAINDLPVVELKGRLRYLSHNYRAEFFGYIIEFCDDDEIPGVSMEKVSFEALREKFESSVPDSVLKWFLKRKCRQIQGDDYEIITSELVRETAVITLARLHKMPLEQFEQHIKEILPFGVAYNKTMLVGVADVVDTANGQVIVYLSTEDLPDKLVDRMKYLLEHRRLWSMEQLRPYFADLFKDKVAFERFLVQKCEYTLGEKNEFFYCGVRGE</sequence>
<dbReference type="Proteomes" id="UP000835052">
    <property type="component" value="Unassembled WGS sequence"/>
</dbReference>
<evidence type="ECO:0000256" key="3">
    <source>
        <dbReference type="ARBA" id="ARBA00022705"/>
    </source>
</evidence>
<gene>
    <name evidence="5" type="ORF">CAUJ_LOCUS1995</name>
</gene>
<comment type="similarity">
    <text evidence="1">Belongs to the DCC1 family.</text>
</comment>
<dbReference type="GO" id="GO:0006260">
    <property type="term" value="P:DNA replication"/>
    <property type="evidence" value="ECO:0007669"/>
    <property type="project" value="UniProtKB-KW"/>
</dbReference>
<feature type="region of interest" description="Disordered" evidence="4">
    <location>
        <begin position="1"/>
        <end position="44"/>
    </location>
</feature>
<organism evidence="5 6">
    <name type="scientific">Caenorhabditis auriculariae</name>
    <dbReference type="NCBI Taxonomy" id="2777116"/>
    <lineage>
        <taxon>Eukaryota</taxon>
        <taxon>Metazoa</taxon>
        <taxon>Ecdysozoa</taxon>
        <taxon>Nematoda</taxon>
        <taxon>Chromadorea</taxon>
        <taxon>Rhabditida</taxon>
        <taxon>Rhabditina</taxon>
        <taxon>Rhabditomorpha</taxon>
        <taxon>Rhabditoidea</taxon>
        <taxon>Rhabditidae</taxon>
        <taxon>Peloderinae</taxon>
        <taxon>Caenorhabditis</taxon>
    </lineage>
</organism>
<name>A0A8S1GRL9_9PELO</name>
<dbReference type="GO" id="GO:0034088">
    <property type="term" value="P:maintenance of mitotic sister chromatid cohesion"/>
    <property type="evidence" value="ECO:0007669"/>
    <property type="project" value="TreeGrafter"/>
</dbReference>
<evidence type="ECO:0000256" key="1">
    <source>
        <dbReference type="ARBA" id="ARBA00007017"/>
    </source>
</evidence>
<comment type="caution">
    <text evidence="5">The sequence shown here is derived from an EMBL/GenBank/DDBJ whole genome shotgun (WGS) entry which is preliminary data.</text>
</comment>
<keyword evidence="3" id="KW-0235">DNA replication</keyword>
<dbReference type="PANTHER" id="PTHR13395:SF6">
    <property type="entry name" value="SISTER CHROMATID COHESION PROTEIN DCC1"/>
    <property type="match status" value="1"/>
</dbReference>
<keyword evidence="6" id="KW-1185">Reference proteome</keyword>
<dbReference type="Pfam" id="PF09724">
    <property type="entry name" value="Dcc1"/>
    <property type="match status" value="1"/>
</dbReference>
<proteinExistence type="inferred from homology"/>